<evidence type="ECO:0000256" key="9">
    <source>
        <dbReference type="SAM" id="MobiDB-lite"/>
    </source>
</evidence>
<dbReference type="Pfam" id="PF01061">
    <property type="entry name" value="ABC2_membrane"/>
    <property type="match status" value="2"/>
</dbReference>
<dbReference type="Gene3D" id="3.40.50.300">
    <property type="entry name" value="P-loop containing nucleotide triphosphate hydrolases"/>
    <property type="match status" value="2"/>
</dbReference>
<dbReference type="InterPro" id="IPR003439">
    <property type="entry name" value="ABC_transporter-like_ATP-bd"/>
</dbReference>
<dbReference type="PANTHER" id="PTHR19241">
    <property type="entry name" value="ATP-BINDING CASSETTE TRANSPORTER"/>
    <property type="match status" value="1"/>
</dbReference>
<keyword evidence="13" id="KW-1185">Reference proteome</keyword>
<evidence type="ECO:0000313" key="13">
    <source>
        <dbReference type="Proteomes" id="UP000813444"/>
    </source>
</evidence>
<dbReference type="SUPFAM" id="SSF52540">
    <property type="entry name" value="P-loop containing nucleoside triphosphate hydrolases"/>
    <property type="match status" value="2"/>
</dbReference>
<keyword evidence="8 10" id="KW-0472">Membrane</keyword>
<evidence type="ECO:0000256" key="1">
    <source>
        <dbReference type="ARBA" id="ARBA00004141"/>
    </source>
</evidence>
<dbReference type="Pfam" id="PF06422">
    <property type="entry name" value="PDR_CDR"/>
    <property type="match status" value="1"/>
</dbReference>
<dbReference type="Pfam" id="PF00005">
    <property type="entry name" value="ABC_tran"/>
    <property type="match status" value="2"/>
</dbReference>
<keyword evidence="6" id="KW-0067">ATP-binding</keyword>
<keyword evidence="5" id="KW-0547">Nucleotide-binding</keyword>
<evidence type="ECO:0000256" key="4">
    <source>
        <dbReference type="ARBA" id="ARBA00022692"/>
    </source>
</evidence>
<feature type="transmembrane region" description="Helical" evidence="10">
    <location>
        <begin position="1252"/>
        <end position="1271"/>
    </location>
</feature>
<evidence type="ECO:0000256" key="10">
    <source>
        <dbReference type="SAM" id="Phobius"/>
    </source>
</evidence>
<organism evidence="12 13">
    <name type="scientific">Stachybotrys elegans</name>
    <dbReference type="NCBI Taxonomy" id="80388"/>
    <lineage>
        <taxon>Eukaryota</taxon>
        <taxon>Fungi</taxon>
        <taxon>Dikarya</taxon>
        <taxon>Ascomycota</taxon>
        <taxon>Pezizomycotina</taxon>
        <taxon>Sordariomycetes</taxon>
        <taxon>Hypocreomycetidae</taxon>
        <taxon>Hypocreales</taxon>
        <taxon>Stachybotryaceae</taxon>
        <taxon>Stachybotrys</taxon>
    </lineage>
</organism>
<feature type="transmembrane region" description="Helical" evidence="10">
    <location>
        <begin position="1222"/>
        <end position="1245"/>
    </location>
</feature>
<evidence type="ECO:0000256" key="6">
    <source>
        <dbReference type="ARBA" id="ARBA00022840"/>
    </source>
</evidence>
<keyword evidence="3" id="KW-0813">Transport</keyword>
<feature type="domain" description="ABC transporter" evidence="11">
    <location>
        <begin position="744"/>
        <end position="987"/>
    </location>
</feature>
<dbReference type="InterPro" id="IPR003593">
    <property type="entry name" value="AAA+_ATPase"/>
</dbReference>
<dbReference type="FunFam" id="3.40.50.300:FF:000054">
    <property type="entry name" value="ABC multidrug transporter atrF"/>
    <property type="match status" value="1"/>
</dbReference>
<feature type="transmembrane region" description="Helical" evidence="10">
    <location>
        <begin position="516"/>
        <end position="537"/>
    </location>
</feature>
<dbReference type="GO" id="GO:0140359">
    <property type="term" value="F:ABC-type transporter activity"/>
    <property type="evidence" value="ECO:0007669"/>
    <property type="project" value="InterPro"/>
</dbReference>
<name>A0A8K0SW40_9HYPO</name>
<dbReference type="GO" id="GO:0016020">
    <property type="term" value="C:membrane"/>
    <property type="evidence" value="ECO:0007669"/>
    <property type="project" value="UniProtKB-SubCell"/>
</dbReference>
<sequence length="1406" mass="157044">MESHRHDAVFRDWVQRQQDKRRPLAGVSFQHLACHGFQSSATFQHTVTSYALAIPHYIARYLKGQRPTRVQILRDFDGLAKPGEMVLVLGRPGSGCSSLLKVLSGYTHGIYVGEESKISYGGISYGRMHAKFPAESLYLAELDAHFPELTLGETLTFAASTRELGSGSRAQSQANARDVAALFGLSGAYDTKMGNAVIRGVSGGETRRTSIAEALMGGAQFQCWDNSTRGLDSATAQRFIDLLRMSTDAVRSTAIMSLYQASDAMYNRFDKVMLLYQGRQIYFGPTASAAQYFHELGFAKPERATVADFLTSLTNPAERIVRPGFEHRAPRSPSEFADAWKHSPDAARLAEDIAAFNSAQAAPKPHAADRLLSEMDSSSYLLPVHQQIRVCVQRGFDRLRNNYVPAVSTVFANGILAIVVGSVYYDLPETTDSMSRRSVLIFFSLMICAFSPAFEVLTMWAQRPIVEKHHRYALYHPFAEAMASMICDLPTKLATSILFHVTLYFMTNLRRTASAFFTHLLFMFFVVLTMSMVFRTLGSMSRTLEQTMAPASVVVLLCIVYTGFVIPVPYMKPWLSWFRWLNPMAYVYESLMINEFNNRQFPCSSTVPSGPGYTDQQGLSGKVCPVVGAEPGEENVEGASFLRLSYGYDPNHLWRNFGILIAMMVAFCCIHLLATEYIPAQRSKGEVLLFQRNHQQSQPRIRSDSEEAAPSPAFAQEIIKQELPGQDNVQDPALPTLFRHSSVFHWENLSYEVKVKNGTKKILSNINGWVKPGTMTALMGVTGAGKTTLLDVLANRASFGTASGGIYVDGSPRDLSFQRKIGYVQQEDIHLPTATVREALEFSALLRQPGPGSRAEKLDYVNNVIRMLDMDLYAEAVVGTPGNGLNIEQRKRLSIGVELVAKPELLLFLDEPTSGLDSQTAWSICVLLRRLADHGQAILCTIHQPSSQLFQMFDRLLLLTNKGETAYFGDIGPDASTLVGYFENRGATKCPPGANPAEWILNVVTRSNTNDGPQEETSAESVSVAQSQETERSYWGSQWEKSKQHEEAKASIMQHVKAVRPEPANTPGVEQSEGEFSASYAQQMSVVTRRLFKDYWRDPSYLYSKLGLCAGVCFLNGLSFYDTDLDIQGFTNFLFSIFLITQLFSTLDQQIIPRLVAGRSLFEARERRSKSYSWIVFLSSNVIVELWWQTVASVVVFASWYYLTLLWQNGDESFGTAERGALVFVLIWLFCLWLTTFSQAVGIGFEHDEQAVQIATLCFWLSLVFCGVLVTPNQLPEFWFFVYRASPLTYFVNGIVLGGLANTRIECADVQLLRIEIPSASSASTCGEYLGPFMQYAGGRLMNPNDTTRCLYCPFDQTNDVLRQTGMETENAWHNVGYLTVYVIFNTLAIFGIYWLARGMKMKKEN</sequence>
<evidence type="ECO:0000259" key="11">
    <source>
        <dbReference type="PROSITE" id="PS50893"/>
    </source>
</evidence>
<dbReference type="InterPro" id="IPR010929">
    <property type="entry name" value="PDR_CDR_ABC"/>
</dbReference>
<comment type="subcellular location">
    <subcellularLocation>
        <location evidence="1">Membrane</location>
        <topology evidence="1">Multi-pass membrane protein</topology>
    </subcellularLocation>
</comment>
<dbReference type="InterPro" id="IPR034001">
    <property type="entry name" value="ABCG_PDR_1"/>
</dbReference>
<feature type="transmembrane region" description="Helical" evidence="10">
    <location>
        <begin position="653"/>
        <end position="674"/>
    </location>
</feature>
<evidence type="ECO:0000256" key="7">
    <source>
        <dbReference type="ARBA" id="ARBA00022989"/>
    </source>
</evidence>
<keyword evidence="7 10" id="KW-1133">Transmembrane helix</keyword>
<dbReference type="CDD" id="cd03232">
    <property type="entry name" value="ABCG_PDR_domain2"/>
    <property type="match status" value="1"/>
</dbReference>
<feature type="region of interest" description="Disordered" evidence="9">
    <location>
        <begin position="1007"/>
        <end position="1027"/>
    </location>
</feature>
<gene>
    <name evidence="12" type="ORF">B0I35DRAFT_424238</name>
</gene>
<reference evidence="12" key="1">
    <citation type="journal article" date="2021" name="Nat. Commun.">
        <title>Genetic determinants of endophytism in the Arabidopsis root mycobiome.</title>
        <authorList>
            <person name="Mesny F."/>
            <person name="Miyauchi S."/>
            <person name="Thiergart T."/>
            <person name="Pickel B."/>
            <person name="Atanasova L."/>
            <person name="Karlsson M."/>
            <person name="Huettel B."/>
            <person name="Barry K.W."/>
            <person name="Haridas S."/>
            <person name="Chen C."/>
            <person name="Bauer D."/>
            <person name="Andreopoulos W."/>
            <person name="Pangilinan J."/>
            <person name="LaButti K."/>
            <person name="Riley R."/>
            <person name="Lipzen A."/>
            <person name="Clum A."/>
            <person name="Drula E."/>
            <person name="Henrissat B."/>
            <person name="Kohler A."/>
            <person name="Grigoriev I.V."/>
            <person name="Martin F.M."/>
            <person name="Hacquard S."/>
        </authorList>
    </citation>
    <scope>NUCLEOTIDE SEQUENCE</scope>
    <source>
        <strain evidence="12">MPI-CAGE-CH-0235</strain>
    </source>
</reference>
<evidence type="ECO:0000256" key="2">
    <source>
        <dbReference type="ARBA" id="ARBA00006012"/>
    </source>
</evidence>
<dbReference type="OrthoDB" id="245989at2759"/>
<feature type="transmembrane region" description="Helical" evidence="10">
    <location>
        <begin position="439"/>
        <end position="461"/>
    </location>
</feature>
<comment type="caution">
    <text evidence="12">The sequence shown here is derived from an EMBL/GenBank/DDBJ whole genome shotgun (WGS) entry which is preliminary data.</text>
</comment>
<comment type="similarity">
    <text evidence="2">Belongs to the ABC transporter superfamily. ABCG family. PDR (TC 3.A.1.205) subfamily.</text>
</comment>
<dbReference type="SMART" id="SM00382">
    <property type="entry name" value="AAA"/>
    <property type="match status" value="2"/>
</dbReference>
<evidence type="ECO:0000256" key="8">
    <source>
        <dbReference type="ARBA" id="ARBA00023136"/>
    </source>
</evidence>
<accession>A0A8K0SW40</accession>
<dbReference type="InterPro" id="IPR027417">
    <property type="entry name" value="P-loop_NTPase"/>
</dbReference>
<dbReference type="PROSITE" id="PS50893">
    <property type="entry name" value="ABC_TRANSPORTER_2"/>
    <property type="match status" value="2"/>
</dbReference>
<dbReference type="InterPro" id="IPR034003">
    <property type="entry name" value="ABCG_PDR_2"/>
</dbReference>
<evidence type="ECO:0000313" key="12">
    <source>
        <dbReference type="EMBL" id="KAH7324462.1"/>
    </source>
</evidence>
<dbReference type="Proteomes" id="UP000813444">
    <property type="component" value="Unassembled WGS sequence"/>
</dbReference>
<dbReference type="EMBL" id="JAGPNK010000003">
    <property type="protein sequence ID" value="KAH7324462.1"/>
    <property type="molecule type" value="Genomic_DNA"/>
</dbReference>
<evidence type="ECO:0000256" key="3">
    <source>
        <dbReference type="ARBA" id="ARBA00022448"/>
    </source>
</evidence>
<feature type="transmembrane region" description="Helical" evidence="10">
    <location>
        <begin position="549"/>
        <end position="570"/>
    </location>
</feature>
<dbReference type="GO" id="GO:0005524">
    <property type="term" value="F:ATP binding"/>
    <property type="evidence" value="ECO:0007669"/>
    <property type="project" value="UniProtKB-KW"/>
</dbReference>
<feature type="transmembrane region" description="Helical" evidence="10">
    <location>
        <begin position="1172"/>
        <end position="1202"/>
    </location>
</feature>
<dbReference type="GO" id="GO:0016887">
    <property type="term" value="F:ATP hydrolysis activity"/>
    <property type="evidence" value="ECO:0007669"/>
    <property type="project" value="InterPro"/>
</dbReference>
<feature type="transmembrane region" description="Helical" evidence="10">
    <location>
        <begin position="403"/>
        <end position="427"/>
    </location>
</feature>
<proteinExistence type="inferred from homology"/>
<dbReference type="InterPro" id="IPR013525">
    <property type="entry name" value="ABC2_TM"/>
</dbReference>
<dbReference type="CDD" id="cd03233">
    <property type="entry name" value="ABCG_PDR_domain1"/>
    <property type="match status" value="1"/>
</dbReference>
<protein>
    <submittedName>
        <fullName evidence="12">ABC-2 type transporter-domain-containing protein</fullName>
    </submittedName>
</protein>
<feature type="transmembrane region" description="Helical" evidence="10">
    <location>
        <begin position="1376"/>
        <end position="1397"/>
    </location>
</feature>
<evidence type="ECO:0000256" key="5">
    <source>
        <dbReference type="ARBA" id="ARBA00022741"/>
    </source>
</evidence>
<keyword evidence="4 10" id="KW-0812">Transmembrane</keyword>
<feature type="domain" description="ABC transporter" evidence="11">
    <location>
        <begin position="52"/>
        <end position="302"/>
    </location>
</feature>